<keyword evidence="3" id="KW-1185">Reference proteome</keyword>
<evidence type="ECO:0000259" key="1">
    <source>
        <dbReference type="PROSITE" id="PS51340"/>
    </source>
</evidence>
<dbReference type="SUPFAM" id="SSF50800">
    <property type="entry name" value="PK beta-barrel domain-like"/>
    <property type="match status" value="1"/>
</dbReference>
<dbReference type="EMBL" id="JHEH01000014">
    <property type="protein sequence ID" value="KEP69405.1"/>
    <property type="molecule type" value="Genomic_DNA"/>
</dbReference>
<gene>
    <name evidence="2" type="ORF">DL1_04105</name>
</gene>
<comment type="caution">
    <text evidence="2">The sequence shown here is derived from an EMBL/GenBank/DDBJ whole genome shotgun (WGS) entry which is preliminary data.</text>
</comment>
<dbReference type="eggNOG" id="COG3217">
    <property type="taxonomic scope" value="Bacteria"/>
</dbReference>
<dbReference type="Proteomes" id="UP000027725">
    <property type="component" value="Unassembled WGS sequence"/>
</dbReference>
<dbReference type="GO" id="GO:0030151">
    <property type="term" value="F:molybdenum ion binding"/>
    <property type="evidence" value="ECO:0007669"/>
    <property type="project" value="InterPro"/>
</dbReference>
<sequence length="256" mass="28422">MTGHLAHIFRHPIKAIGWEEIKSAPLERGRALPFDRVWAVAHAKSKLVQDGQGGAAEWARKINFLTGASCPALMAVTLHSREDGRLMLEHPDLWHIEIDPTRPEDADKLFEWLRPIWPFDKPQPTALLRAPDDQPLMDQSRPLISLIGAASLEDLGAKLGQPLARPRFRANLWVDGWAPFAEFDLIGKHLRIGEAVLEPVARIGRCRATDANPSTGLRDIDMLKALETHYGHTDLGVFCSVIEAGDIARGDPVEVI</sequence>
<evidence type="ECO:0000313" key="2">
    <source>
        <dbReference type="EMBL" id="KEP69405.1"/>
    </source>
</evidence>
<organism evidence="2 3">
    <name type="scientific">Thioclava dalianensis</name>
    <dbReference type="NCBI Taxonomy" id="1185766"/>
    <lineage>
        <taxon>Bacteria</taxon>
        <taxon>Pseudomonadati</taxon>
        <taxon>Pseudomonadota</taxon>
        <taxon>Alphaproteobacteria</taxon>
        <taxon>Rhodobacterales</taxon>
        <taxon>Paracoccaceae</taxon>
        <taxon>Thioclava</taxon>
    </lineage>
</organism>
<dbReference type="Pfam" id="PF03476">
    <property type="entry name" value="MOSC_N"/>
    <property type="match status" value="1"/>
</dbReference>
<reference evidence="2 3" key="1">
    <citation type="submission" date="2014-03" db="EMBL/GenBank/DDBJ databases">
        <title>The draft genome sequence of Thioclava dalianensis DLFJ1-1.</title>
        <authorList>
            <person name="Lai Q."/>
            <person name="Shao Z."/>
        </authorList>
    </citation>
    <scope>NUCLEOTIDE SEQUENCE [LARGE SCALE GENOMIC DNA]</scope>
    <source>
        <strain evidence="2 3">DLFJ1-1</strain>
    </source>
</reference>
<evidence type="ECO:0000313" key="3">
    <source>
        <dbReference type="Proteomes" id="UP000027725"/>
    </source>
</evidence>
<dbReference type="InterPro" id="IPR005302">
    <property type="entry name" value="MoCF_Sase_C"/>
</dbReference>
<feature type="domain" description="MOSC" evidence="1">
    <location>
        <begin position="108"/>
        <end position="256"/>
    </location>
</feature>
<dbReference type="STRING" id="1185766.SAMN05216224_10243"/>
<dbReference type="InterPro" id="IPR011037">
    <property type="entry name" value="Pyrv_Knase-like_insert_dom_sf"/>
</dbReference>
<proteinExistence type="predicted"/>
<dbReference type="RefSeq" id="WP_038066530.1">
    <property type="nucleotide sequence ID" value="NZ_FOVB01000002.1"/>
</dbReference>
<dbReference type="InterPro" id="IPR005303">
    <property type="entry name" value="MOCOS_middle"/>
</dbReference>
<protein>
    <submittedName>
        <fullName evidence="2">Molybdenum cofactor biosysynthesis protein</fullName>
    </submittedName>
</protein>
<dbReference type="AlphaFoldDB" id="A0A074TGY6"/>
<dbReference type="PROSITE" id="PS51340">
    <property type="entry name" value="MOSC"/>
    <property type="match status" value="1"/>
</dbReference>
<name>A0A074TGY6_9RHOB</name>
<dbReference type="GO" id="GO:0003824">
    <property type="term" value="F:catalytic activity"/>
    <property type="evidence" value="ECO:0007669"/>
    <property type="project" value="InterPro"/>
</dbReference>
<dbReference type="GO" id="GO:0030170">
    <property type="term" value="F:pyridoxal phosphate binding"/>
    <property type="evidence" value="ECO:0007669"/>
    <property type="project" value="InterPro"/>
</dbReference>
<accession>A0A074TGY6</accession>
<dbReference type="OrthoDB" id="581532at2"/>
<dbReference type="Pfam" id="PF03473">
    <property type="entry name" value="MOSC"/>
    <property type="match status" value="1"/>
</dbReference>
<dbReference type="Gene3D" id="2.40.33.20">
    <property type="entry name" value="PK beta-barrel domain-like"/>
    <property type="match status" value="1"/>
</dbReference>